<feature type="region of interest" description="Disordered" evidence="4">
    <location>
        <begin position="261"/>
        <end position="283"/>
    </location>
</feature>
<proteinExistence type="inferred from homology"/>
<gene>
    <name evidence="5" type="ORF">DSM112329_04211</name>
</gene>
<evidence type="ECO:0000256" key="4">
    <source>
        <dbReference type="SAM" id="MobiDB-lite"/>
    </source>
</evidence>
<dbReference type="CDD" id="cd05233">
    <property type="entry name" value="SDR_c"/>
    <property type="match status" value="1"/>
</dbReference>
<dbReference type="AlphaFoldDB" id="A0AAU7B024"/>
<dbReference type="PRINTS" id="PR00080">
    <property type="entry name" value="SDRFAMILY"/>
</dbReference>
<reference evidence="5" key="1">
    <citation type="submission" date="2022-12" db="EMBL/GenBank/DDBJ databases">
        <title>Paraconexibacter alkalitolerans sp. nov. and Baekduia alba sp. nov., isolated from soil and emended description of the genera Paraconexibacter (Chun et al., 2020) and Baekduia (An et al., 2020).</title>
        <authorList>
            <person name="Vieira S."/>
            <person name="Huber K.J."/>
            <person name="Geppert A."/>
            <person name="Wolf J."/>
            <person name="Neumann-Schaal M."/>
            <person name="Muesken M."/>
            <person name="Overmann J."/>
        </authorList>
    </citation>
    <scope>NUCLEOTIDE SEQUENCE</scope>
    <source>
        <strain evidence="5">AEG42_29</strain>
    </source>
</reference>
<evidence type="ECO:0000256" key="2">
    <source>
        <dbReference type="ARBA" id="ARBA00023002"/>
    </source>
</evidence>
<protein>
    <submittedName>
        <fullName evidence="5">FabG-like 3-oxoacyl-(Acyl-carrier-protein) reductase</fullName>
    </submittedName>
</protein>
<dbReference type="GO" id="GO:0016491">
    <property type="term" value="F:oxidoreductase activity"/>
    <property type="evidence" value="ECO:0007669"/>
    <property type="project" value="UniProtKB-KW"/>
</dbReference>
<dbReference type="PANTHER" id="PTHR43086">
    <property type="entry name" value="VERY-LONG-CHAIN 3-OXOOACYL-COA REDUCTASE"/>
    <property type="match status" value="1"/>
</dbReference>
<dbReference type="PIRSF" id="PIRSF000126">
    <property type="entry name" value="11-beta-HSD1"/>
    <property type="match status" value="1"/>
</dbReference>
<organism evidence="5">
    <name type="scientific">Paraconexibacter sp. AEG42_29</name>
    <dbReference type="NCBI Taxonomy" id="2997339"/>
    <lineage>
        <taxon>Bacteria</taxon>
        <taxon>Bacillati</taxon>
        <taxon>Actinomycetota</taxon>
        <taxon>Thermoleophilia</taxon>
        <taxon>Solirubrobacterales</taxon>
        <taxon>Paraconexibacteraceae</taxon>
        <taxon>Paraconexibacter</taxon>
    </lineage>
</organism>
<dbReference type="EMBL" id="CP114014">
    <property type="protein sequence ID" value="XAY07330.1"/>
    <property type="molecule type" value="Genomic_DNA"/>
</dbReference>
<dbReference type="RefSeq" id="WP_354698529.1">
    <property type="nucleotide sequence ID" value="NZ_CP114014.1"/>
</dbReference>
<dbReference type="Gene3D" id="3.40.50.720">
    <property type="entry name" value="NAD(P)-binding Rossmann-like Domain"/>
    <property type="match status" value="1"/>
</dbReference>
<comment type="similarity">
    <text evidence="1 3">Belongs to the short-chain dehydrogenases/reductases (SDR) family.</text>
</comment>
<dbReference type="PRINTS" id="PR00081">
    <property type="entry name" value="GDHRDH"/>
</dbReference>
<sequence>MSVAGRALVTGASSGIGREIARVLAARGYALVVTARRRQRLDELAAELRAAHGVDVDVVTSDLSSPDGATALHDAVAGMGLEIDVLVNNAGHGDPTWYHASPWEAHAHTIQLMAVSPARLIHLFVPGMVERGRGHVVSVCSVAALTPGLPLHGCYSPTKAFMLRLTQTLAVDYAGTGVTFSATIPGFTESELLDSSGARGLTNRLPRFMVAGVGRVAEETVDACLNGTVVYTHTWWNRISSALIKQLPIRYAHRTMGLERERVRKDLPPQEPLTRSPSRRRSA</sequence>
<dbReference type="PANTHER" id="PTHR43086:SF3">
    <property type="entry name" value="NADP-DEPENDENT 3-HYDROXY ACID DEHYDROGENASE YDFG"/>
    <property type="match status" value="1"/>
</dbReference>
<accession>A0AAU7B024</accession>
<name>A0AAU7B024_9ACTN</name>
<evidence type="ECO:0000256" key="3">
    <source>
        <dbReference type="RuleBase" id="RU000363"/>
    </source>
</evidence>
<dbReference type="Pfam" id="PF00106">
    <property type="entry name" value="adh_short"/>
    <property type="match status" value="1"/>
</dbReference>
<evidence type="ECO:0000313" key="5">
    <source>
        <dbReference type="EMBL" id="XAY07330.1"/>
    </source>
</evidence>
<dbReference type="KEGG" id="parq:DSM112329_04211"/>
<dbReference type="SUPFAM" id="SSF51735">
    <property type="entry name" value="NAD(P)-binding Rossmann-fold domains"/>
    <property type="match status" value="1"/>
</dbReference>
<dbReference type="InterPro" id="IPR002347">
    <property type="entry name" value="SDR_fam"/>
</dbReference>
<dbReference type="InterPro" id="IPR036291">
    <property type="entry name" value="NAD(P)-bd_dom_sf"/>
</dbReference>
<evidence type="ECO:0000256" key="1">
    <source>
        <dbReference type="ARBA" id="ARBA00006484"/>
    </source>
</evidence>
<keyword evidence="2" id="KW-0560">Oxidoreductase</keyword>